<dbReference type="InterPro" id="IPR024015">
    <property type="entry name" value="Pyridox_Oxase_FMN-dep_Alr4036"/>
</dbReference>
<dbReference type="PANTHER" id="PTHR28243:SF1">
    <property type="entry name" value="PYRIDOXAMINE 5'-PHOSPHATE OXIDASE ALR4036 FAMILY FMN-BINDING DOMAIN-CONTAINING PROTEIN"/>
    <property type="match status" value="1"/>
</dbReference>
<dbReference type="EMBL" id="RSCK01000014">
    <property type="protein sequence ID" value="RUT12461.1"/>
    <property type="molecule type" value="Genomic_DNA"/>
</dbReference>
<sequence>MSSDRTIPNSEFRIPNSFAPWRSPLARALHLNRSLPYARYLQLATVRLDGRPANRTVVFRGFLDNSDRLKFVSDTRSEKFAQIEAHPWAEACWYFPKTREQFRITGTLKAIASDSPDPELQQARISSWQELSDSARLQFAWAHPGQLRAADDTFNPPAPSAEVPLPHFCLLLLEPVQVDRLELRGDPQNRTIYTWLEGDRTWSTQAVNP</sequence>
<evidence type="ECO:0000313" key="2">
    <source>
        <dbReference type="EMBL" id="RUT12461.1"/>
    </source>
</evidence>
<dbReference type="PANTHER" id="PTHR28243">
    <property type="entry name" value="AGL049CP"/>
    <property type="match status" value="1"/>
</dbReference>
<dbReference type="InterPro" id="IPR024624">
    <property type="entry name" value="Pyridox_Oxase_Alr4036_FMN-bd"/>
</dbReference>
<dbReference type="SUPFAM" id="SSF50475">
    <property type="entry name" value="FMN-binding split barrel"/>
    <property type="match status" value="1"/>
</dbReference>
<dbReference type="GO" id="GO:0010181">
    <property type="term" value="F:FMN binding"/>
    <property type="evidence" value="ECO:0007669"/>
    <property type="project" value="InterPro"/>
</dbReference>
<organism evidence="2 3">
    <name type="scientific">Chroococcidiopsis cubana SAG 39.79</name>
    <dbReference type="NCBI Taxonomy" id="388085"/>
    <lineage>
        <taxon>Bacteria</taxon>
        <taxon>Bacillati</taxon>
        <taxon>Cyanobacteriota</taxon>
        <taxon>Cyanophyceae</taxon>
        <taxon>Chroococcidiopsidales</taxon>
        <taxon>Chroococcidiopsidaceae</taxon>
        <taxon>Chroococcidiopsis</taxon>
    </lineage>
</organism>
<dbReference type="Proteomes" id="UP000282574">
    <property type="component" value="Unassembled WGS sequence"/>
</dbReference>
<proteinExistence type="predicted"/>
<evidence type="ECO:0000313" key="3">
    <source>
        <dbReference type="Proteomes" id="UP000282574"/>
    </source>
</evidence>
<accession>A0AB37UMB6</accession>
<dbReference type="AlphaFoldDB" id="A0AB37UMB6"/>
<feature type="domain" description="Pyridoxamine 5'-phosphate oxidase Alr4036 family FMN-binding" evidence="1">
    <location>
        <begin position="19"/>
        <end position="111"/>
    </location>
</feature>
<gene>
    <name evidence="2" type="ORF">DSM107010_22620</name>
</gene>
<dbReference type="NCBIfam" id="TIGR04026">
    <property type="entry name" value="PPOX_FMN_cyano"/>
    <property type="match status" value="1"/>
</dbReference>
<evidence type="ECO:0000259" key="1">
    <source>
        <dbReference type="Pfam" id="PF12766"/>
    </source>
</evidence>
<name>A0AB37UMB6_9CYAN</name>
<dbReference type="RefSeq" id="WP_106167193.1">
    <property type="nucleotide sequence ID" value="NZ_JAVKZF010000003.1"/>
</dbReference>
<dbReference type="Gene3D" id="2.30.110.10">
    <property type="entry name" value="Electron Transport, Fmn-binding Protein, Chain A"/>
    <property type="match status" value="1"/>
</dbReference>
<dbReference type="InterPro" id="IPR012349">
    <property type="entry name" value="Split_barrel_FMN-bd"/>
</dbReference>
<comment type="caution">
    <text evidence="2">The sequence shown here is derived from an EMBL/GenBank/DDBJ whole genome shotgun (WGS) entry which is preliminary data.</text>
</comment>
<keyword evidence="3" id="KW-1185">Reference proteome</keyword>
<dbReference type="Pfam" id="PF12766">
    <property type="entry name" value="Pyridox_oxase_2"/>
    <property type="match status" value="1"/>
</dbReference>
<reference evidence="2 3" key="1">
    <citation type="journal article" date="2019" name="Genome Biol. Evol.">
        <title>Day and night: Metabolic profiles and evolutionary relationships of six axenic non-marine cyanobacteria.</title>
        <authorList>
            <person name="Will S.E."/>
            <person name="Henke P."/>
            <person name="Boedeker C."/>
            <person name="Huang S."/>
            <person name="Brinkmann H."/>
            <person name="Rohde M."/>
            <person name="Jarek M."/>
            <person name="Friedl T."/>
            <person name="Seufert S."/>
            <person name="Schumacher M."/>
            <person name="Overmann J."/>
            <person name="Neumann-Schaal M."/>
            <person name="Petersen J."/>
        </authorList>
    </citation>
    <scope>NUCLEOTIDE SEQUENCE [LARGE SCALE GENOMIC DNA]</scope>
    <source>
        <strain evidence="2 3">SAG 39.79</strain>
    </source>
</reference>
<protein>
    <recommendedName>
        <fullName evidence="1">Pyridoxamine 5'-phosphate oxidase Alr4036 family FMN-binding domain-containing protein</fullName>
    </recommendedName>
</protein>